<dbReference type="NCBIfam" id="NF004040">
    <property type="entry name" value="PRK05537.1"/>
    <property type="match status" value="1"/>
</dbReference>
<reference evidence="12" key="1">
    <citation type="journal article" date="2011" name="Genome Res.">
        <title>Phylogeny-wide analysis of social amoeba genomes highlights ancient origins for complex intercellular communication.</title>
        <authorList>
            <person name="Heidel A.J."/>
            <person name="Lawal H.M."/>
            <person name="Felder M."/>
            <person name="Schilde C."/>
            <person name="Helps N.R."/>
            <person name="Tunggal B."/>
            <person name="Rivero F."/>
            <person name="John U."/>
            <person name="Schleicher M."/>
            <person name="Eichinger L."/>
            <person name="Platzer M."/>
            <person name="Noegel A.A."/>
            <person name="Schaap P."/>
            <person name="Gloeckner G."/>
        </authorList>
    </citation>
    <scope>NUCLEOTIDE SEQUENCE [LARGE SCALE GENOMIC DNA]</scope>
    <source>
        <strain evidence="12">SH3</strain>
    </source>
</reference>
<dbReference type="SUPFAM" id="SSF88697">
    <property type="entry name" value="PUA domain-like"/>
    <property type="match status" value="1"/>
</dbReference>
<evidence type="ECO:0000256" key="7">
    <source>
        <dbReference type="ARBA" id="ARBA00062002"/>
    </source>
</evidence>
<dbReference type="FunFam" id="3.40.50.300:FF:000802">
    <property type="entry name" value="Sulfate adenylyltransferase"/>
    <property type="match status" value="1"/>
</dbReference>
<evidence type="ECO:0000259" key="10">
    <source>
        <dbReference type="Pfam" id="PF14306"/>
    </source>
</evidence>
<dbReference type="GeneID" id="14872167"/>
<dbReference type="NCBIfam" id="TIGR00455">
    <property type="entry name" value="apsK"/>
    <property type="match status" value="1"/>
</dbReference>
<dbReference type="STRING" id="1054147.F4PWK6"/>
<dbReference type="CDD" id="cd00517">
    <property type="entry name" value="ATPS"/>
    <property type="match status" value="1"/>
</dbReference>
<dbReference type="SUPFAM" id="SSF52540">
    <property type="entry name" value="P-loop containing nucleoside triphosphate hydrolases"/>
    <property type="match status" value="1"/>
</dbReference>
<dbReference type="InterPro" id="IPR024951">
    <property type="entry name" value="Sulfurylase_cat_dom"/>
</dbReference>
<keyword evidence="3 11" id="KW-0548">Nucleotidyltransferase</keyword>
<dbReference type="SUPFAM" id="SSF52374">
    <property type="entry name" value="Nucleotidylyl transferase"/>
    <property type="match status" value="1"/>
</dbReference>
<dbReference type="InterPro" id="IPR002891">
    <property type="entry name" value="APS"/>
</dbReference>
<evidence type="ECO:0000313" key="11">
    <source>
        <dbReference type="EMBL" id="EGG20370.1"/>
    </source>
</evidence>
<evidence type="ECO:0000256" key="1">
    <source>
        <dbReference type="ARBA" id="ARBA00001823"/>
    </source>
</evidence>
<dbReference type="Pfam" id="PF01583">
    <property type="entry name" value="APS_kinase"/>
    <property type="match status" value="1"/>
</dbReference>
<evidence type="ECO:0000256" key="6">
    <source>
        <dbReference type="ARBA" id="ARBA00024327"/>
    </source>
</evidence>
<dbReference type="FunFam" id="3.40.50.620:FF:000052">
    <property type="entry name" value="Sulfate adenylyltransferase"/>
    <property type="match status" value="1"/>
</dbReference>
<dbReference type="OMA" id="EWFSFPE"/>
<feature type="domain" description="Sulphate adenylyltransferase catalytic" evidence="9">
    <location>
        <begin position="189"/>
        <end position="403"/>
    </location>
</feature>
<dbReference type="UniPathway" id="UPA00097"/>
<evidence type="ECO:0000256" key="5">
    <source>
        <dbReference type="ARBA" id="ARBA00022840"/>
    </source>
</evidence>
<dbReference type="InterPro" id="IPR014729">
    <property type="entry name" value="Rossmann-like_a/b/a_fold"/>
</dbReference>
<dbReference type="InterPro" id="IPR015947">
    <property type="entry name" value="PUA-like_sf"/>
</dbReference>
<dbReference type="HAMAP" id="MF_00065">
    <property type="entry name" value="Adenylyl_sulf_kinase"/>
    <property type="match status" value="1"/>
</dbReference>
<dbReference type="InterPro" id="IPR027417">
    <property type="entry name" value="P-loop_NTPase"/>
</dbReference>
<evidence type="ECO:0000259" key="8">
    <source>
        <dbReference type="Pfam" id="PF01583"/>
    </source>
</evidence>
<comment type="subunit">
    <text evidence="7">Homohexamer. Dimer of trimers.</text>
</comment>
<dbReference type="NCBIfam" id="TIGR00339">
    <property type="entry name" value="sopT"/>
    <property type="match status" value="1"/>
</dbReference>
<dbReference type="Proteomes" id="UP000007797">
    <property type="component" value="Unassembled WGS sequence"/>
</dbReference>
<dbReference type="GO" id="GO:0004020">
    <property type="term" value="F:adenylylsulfate kinase activity"/>
    <property type="evidence" value="ECO:0007669"/>
    <property type="project" value="UniProtKB-EC"/>
</dbReference>
<evidence type="ECO:0000313" key="12">
    <source>
        <dbReference type="Proteomes" id="UP000007797"/>
    </source>
</evidence>
<dbReference type="InterPro" id="IPR059117">
    <property type="entry name" value="APS_kinase_dom"/>
</dbReference>
<sequence length="589" mass="65695">MIPSTLSTTQYHDLPEGGSIPHGGKLVDLLVRGDQQVEALKQRAINLPSLLLTRRHLCDIELILNGGFSPLDQFMDEETYNGVVENMRLPSGVLFPMPITLDVTKEFVDSVIATTDRDIALRDEEGNLIALMNVSSIFKADKDKEARLSMGSIDPFHPGVASILATKEYYIAGRLQGAQLPVHYDYNGLRRTPIEVRNMFKEKGWKNVIAFQTRNPMHRAHRELTVRAAELNPGCNLLIHPVVGMTKPGDIDYHTRVKCYKSIIGSYPEGLAELSLLPLAMRMGGPREVVWHAIIRKNYGCTHFIVGRDHAGPGEDKTGKPFYEPYQAQENALKYESELGVKILPFQMMVYVANHDRYYPVDQVPQGEETSNISGTKLRHLLRTGGEIPDWFTYKEVVGILRESCPPRHKQGFTIFFTGFSGSGKSTIANALNEALLASGSRAITLLDGDVVRTFLSSELGFSKDHRNLNIKRIGFVASEINRAGGIAICAPIAPYEESRKFARELVNNSQGGFVEIHISTPIEVCEKRDRKGLYAKVRAGQLKGFTGIDDPYEAPQNPELRIDTTNTSVKDAIHQILDYLTKEGYLTQ</sequence>
<comment type="pathway">
    <text evidence="6">Sulfur metabolism; hydrogen sulfide biosynthesis; sulfite from sulfate.</text>
</comment>
<dbReference type="KEGG" id="dfa:DFA_07494"/>
<dbReference type="Gene3D" id="3.40.50.300">
    <property type="entry name" value="P-loop containing nucleotide triphosphate hydrolases"/>
    <property type="match status" value="1"/>
</dbReference>
<evidence type="ECO:0000259" key="9">
    <source>
        <dbReference type="Pfam" id="PF01747"/>
    </source>
</evidence>
<dbReference type="GO" id="GO:0010134">
    <property type="term" value="P:sulfate assimilation via adenylyl sulfate reduction"/>
    <property type="evidence" value="ECO:0007669"/>
    <property type="project" value="TreeGrafter"/>
</dbReference>
<dbReference type="CDD" id="cd02027">
    <property type="entry name" value="APSK"/>
    <property type="match status" value="1"/>
</dbReference>
<feature type="domain" description="APS kinase" evidence="8">
    <location>
        <begin position="411"/>
        <end position="564"/>
    </location>
</feature>
<protein>
    <submittedName>
        <fullName evidence="11">Sulfate adenylyltransferase</fullName>
    </submittedName>
</protein>
<proteinExistence type="inferred from homology"/>
<dbReference type="InterPro" id="IPR050512">
    <property type="entry name" value="Sulf_AdTrans/APS_kinase"/>
</dbReference>
<dbReference type="Pfam" id="PF01747">
    <property type="entry name" value="ATP-sulfurylase"/>
    <property type="match status" value="1"/>
</dbReference>
<keyword evidence="4" id="KW-0547">Nucleotide-binding</keyword>
<dbReference type="PANTHER" id="PTHR42700:SF1">
    <property type="entry name" value="SULFATE ADENYLYLTRANSFERASE"/>
    <property type="match status" value="1"/>
</dbReference>
<dbReference type="GO" id="GO:0019379">
    <property type="term" value="P:sulfate assimilation, phosphoadenylyl sulfate reduction by phosphoadenylyl-sulfate reductase (thioredoxin)"/>
    <property type="evidence" value="ECO:0007669"/>
    <property type="project" value="TreeGrafter"/>
</dbReference>
<dbReference type="InterPro" id="IPR025980">
    <property type="entry name" value="ATP-Sase_PUA-like_dom"/>
</dbReference>
<evidence type="ECO:0000256" key="2">
    <source>
        <dbReference type="ARBA" id="ARBA00022679"/>
    </source>
</evidence>
<name>F4PWK6_CACFS</name>
<dbReference type="EMBL" id="GL883013">
    <property type="protein sequence ID" value="EGG20370.1"/>
    <property type="molecule type" value="Genomic_DNA"/>
</dbReference>
<dbReference type="RefSeq" id="XP_004367353.1">
    <property type="nucleotide sequence ID" value="XM_004367296.1"/>
</dbReference>
<gene>
    <name evidence="11" type="ORF">DFA_07494</name>
</gene>
<keyword evidence="12" id="KW-1185">Reference proteome</keyword>
<evidence type="ECO:0000256" key="3">
    <source>
        <dbReference type="ARBA" id="ARBA00022695"/>
    </source>
</evidence>
<dbReference type="GO" id="GO:0005737">
    <property type="term" value="C:cytoplasm"/>
    <property type="evidence" value="ECO:0007669"/>
    <property type="project" value="TreeGrafter"/>
</dbReference>
<organism evidence="11 12">
    <name type="scientific">Cavenderia fasciculata</name>
    <name type="common">Slime mold</name>
    <name type="synonym">Dictyostelium fasciculatum</name>
    <dbReference type="NCBI Taxonomy" id="261658"/>
    <lineage>
        <taxon>Eukaryota</taxon>
        <taxon>Amoebozoa</taxon>
        <taxon>Evosea</taxon>
        <taxon>Eumycetozoa</taxon>
        <taxon>Dictyostelia</taxon>
        <taxon>Acytosteliales</taxon>
        <taxon>Cavenderiaceae</taxon>
        <taxon>Cavenderia</taxon>
    </lineage>
</organism>
<dbReference type="AlphaFoldDB" id="F4PWK6"/>
<comment type="catalytic activity">
    <reaction evidence="1">
        <text>adenosine 5'-phosphosulfate + ATP = 3'-phosphoadenylyl sulfate + ADP + H(+)</text>
        <dbReference type="Rhea" id="RHEA:24152"/>
        <dbReference type="ChEBI" id="CHEBI:15378"/>
        <dbReference type="ChEBI" id="CHEBI:30616"/>
        <dbReference type="ChEBI" id="CHEBI:58243"/>
        <dbReference type="ChEBI" id="CHEBI:58339"/>
        <dbReference type="ChEBI" id="CHEBI:456216"/>
        <dbReference type="EC" id="2.7.1.25"/>
    </reaction>
</comment>
<dbReference type="Gene3D" id="3.40.50.620">
    <property type="entry name" value="HUPs"/>
    <property type="match status" value="1"/>
</dbReference>
<dbReference type="InterPro" id="IPR002650">
    <property type="entry name" value="Sulphate_adenylyltransferase"/>
</dbReference>
<feature type="domain" description="ATP-sulfurylase PUA-like" evidence="10">
    <location>
        <begin position="20"/>
        <end position="178"/>
    </location>
</feature>
<accession>F4PWK6</accession>
<keyword evidence="5" id="KW-0067">ATP-binding</keyword>
<dbReference type="GO" id="GO:0004781">
    <property type="term" value="F:sulfate adenylyltransferase (ATP) activity"/>
    <property type="evidence" value="ECO:0007669"/>
    <property type="project" value="InterPro"/>
</dbReference>
<dbReference type="NCBIfam" id="NF003013">
    <property type="entry name" value="PRK03846.1"/>
    <property type="match status" value="1"/>
</dbReference>
<dbReference type="GO" id="GO:0005524">
    <property type="term" value="F:ATP binding"/>
    <property type="evidence" value="ECO:0007669"/>
    <property type="project" value="UniProtKB-KW"/>
</dbReference>
<dbReference type="Gene3D" id="3.10.400.10">
    <property type="entry name" value="Sulfate adenylyltransferase"/>
    <property type="match status" value="1"/>
</dbReference>
<dbReference type="PANTHER" id="PTHR42700">
    <property type="entry name" value="SULFATE ADENYLYLTRANSFERASE"/>
    <property type="match status" value="1"/>
</dbReference>
<dbReference type="Pfam" id="PF14306">
    <property type="entry name" value="PUA_2"/>
    <property type="match status" value="1"/>
</dbReference>
<keyword evidence="2" id="KW-0808">Transferase</keyword>
<dbReference type="OrthoDB" id="468at2759"/>
<evidence type="ECO:0000256" key="4">
    <source>
        <dbReference type="ARBA" id="ARBA00022741"/>
    </source>
</evidence>